<dbReference type="InterPro" id="IPR053772">
    <property type="entry name" value="At1g61320/At1g61330-like"/>
</dbReference>
<dbReference type="PANTHER" id="PTHR34145:SF28">
    <property type="entry name" value="F-BOX DOMAIN-CONTAINING PROTEIN"/>
    <property type="match status" value="1"/>
</dbReference>
<dbReference type="Pfam" id="PF12937">
    <property type="entry name" value="F-box-like"/>
    <property type="match status" value="1"/>
</dbReference>
<dbReference type="CDD" id="cd09917">
    <property type="entry name" value="F-box_SF"/>
    <property type="match status" value="1"/>
</dbReference>
<accession>A0ABM1GC28</accession>
<dbReference type="SUPFAM" id="SSF81383">
    <property type="entry name" value="F-box domain"/>
    <property type="match status" value="1"/>
</dbReference>
<sequence length="556" mass="65147">MAELIPNSQTDEQIVKKQRISNTNSDDPTFQFPDHVLHLIFSYLKSQDLFNVRLVSKNWHHNTPSYFPLEFDESIFFENTPTPPSNVIQESHNKFLEWICSSLETSQSELKRAEKRVILIQFESCENINDLLELINEIDFHEVYLRFRYSNYWIPFIFQSKCLRVVHLTRGRIDKHLFDDETNFVCLEEIELDSVNLSGETLSKFISKCPNIRELKLVNCIVLSSVVLPKLDRLKKLYVQSVNFYPAITDVQVIAPSLQVFYFNHFNRNNVVVNMNIRACRMLREFHLVCHTFPVGFEHEHFISDFPHLEKLVLGPCETSKRVNISSPSLKKLTLIYTQLYNYNSSRKSVVLVPNLCSFQYVGTTFKSFLAPSETQKLLKTINISLVPHVEKINRVWFLQLRSHLTKLKNRIELALTIHDQTSFSVLGKRGHKLWSISIGRIPTQVVPHIEHLKLDIRFKVPEESHGCLLKYIIDNLLWMSHPNVLTISMSTSFAAFALEICNEFLISRREDNCCGDTQNKCWRHFLKDLKVRERVTNENTEIKKFNFIFTWQLSN</sequence>
<dbReference type="Gene3D" id="1.20.1280.50">
    <property type="match status" value="1"/>
</dbReference>
<proteinExistence type="predicted"/>
<evidence type="ECO:0000313" key="2">
    <source>
        <dbReference type="Proteomes" id="UP000694930"/>
    </source>
</evidence>
<dbReference type="GeneID" id="107013656"/>
<dbReference type="PROSITE" id="PS50181">
    <property type="entry name" value="FBOX"/>
    <property type="match status" value="1"/>
</dbReference>
<dbReference type="InterPro" id="IPR055411">
    <property type="entry name" value="LRR_FXL15/At3g58940/PEG3-like"/>
</dbReference>
<organism evidence="2 3">
    <name type="scientific">Solanum pennellii</name>
    <name type="common">Tomato</name>
    <name type="synonym">Lycopersicon pennellii</name>
    <dbReference type="NCBI Taxonomy" id="28526"/>
    <lineage>
        <taxon>Eukaryota</taxon>
        <taxon>Viridiplantae</taxon>
        <taxon>Streptophyta</taxon>
        <taxon>Embryophyta</taxon>
        <taxon>Tracheophyta</taxon>
        <taxon>Spermatophyta</taxon>
        <taxon>Magnoliopsida</taxon>
        <taxon>eudicotyledons</taxon>
        <taxon>Gunneridae</taxon>
        <taxon>Pentapetalae</taxon>
        <taxon>asterids</taxon>
        <taxon>lamiids</taxon>
        <taxon>Solanales</taxon>
        <taxon>Solanaceae</taxon>
        <taxon>Solanoideae</taxon>
        <taxon>Solaneae</taxon>
        <taxon>Solanum</taxon>
        <taxon>Solanum subgen. Lycopersicon</taxon>
    </lineage>
</organism>
<dbReference type="InterPro" id="IPR032675">
    <property type="entry name" value="LRR_dom_sf"/>
</dbReference>
<keyword evidence="2" id="KW-1185">Reference proteome</keyword>
<gene>
    <name evidence="3" type="primary">LOC107013656</name>
</gene>
<dbReference type="InterPro" id="IPR036047">
    <property type="entry name" value="F-box-like_dom_sf"/>
</dbReference>
<dbReference type="SUPFAM" id="SSF52047">
    <property type="entry name" value="RNI-like"/>
    <property type="match status" value="1"/>
</dbReference>
<reference evidence="2" key="1">
    <citation type="journal article" date="2014" name="Nat. Genet.">
        <title>The genome of the stress-tolerant wild tomato species Solanum pennellii.</title>
        <authorList>
            <person name="Bolger A."/>
            <person name="Scossa F."/>
            <person name="Bolger M.E."/>
            <person name="Lanz C."/>
            <person name="Maumus F."/>
            <person name="Tohge T."/>
            <person name="Quesneville H."/>
            <person name="Alseekh S."/>
            <person name="Sorensen I."/>
            <person name="Lichtenstein G."/>
            <person name="Fich E.A."/>
            <person name="Conte M."/>
            <person name="Keller H."/>
            <person name="Schneeberger K."/>
            <person name="Schwacke R."/>
            <person name="Ofner I."/>
            <person name="Vrebalov J."/>
            <person name="Xu Y."/>
            <person name="Osorio S."/>
            <person name="Aflitos S.A."/>
            <person name="Schijlen E."/>
            <person name="Jimenez-Gomez J.M."/>
            <person name="Ryngajllo M."/>
            <person name="Kimura S."/>
            <person name="Kumar R."/>
            <person name="Koenig D."/>
            <person name="Headland L.R."/>
            <person name="Maloof J.N."/>
            <person name="Sinha N."/>
            <person name="van Ham R.C."/>
            <person name="Lankhorst R.K."/>
            <person name="Mao L."/>
            <person name="Vogel A."/>
            <person name="Arsova B."/>
            <person name="Panstruga R."/>
            <person name="Fei Z."/>
            <person name="Rose J.K."/>
            <person name="Zamir D."/>
            <person name="Carrari F."/>
            <person name="Giovannoni J.J."/>
            <person name="Weigel D."/>
            <person name="Usadel B."/>
            <person name="Fernie A.R."/>
        </authorList>
    </citation>
    <scope>NUCLEOTIDE SEQUENCE [LARGE SCALE GENOMIC DNA]</scope>
    <source>
        <strain evidence="2">cv. LA0716</strain>
    </source>
</reference>
<feature type="domain" description="F-box" evidence="1">
    <location>
        <begin position="26"/>
        <end position="60"/>
    </location>
</feature>
<dbReference type="Gene3D" id="3.80.10.10">
    <property type="entry name" value="Ribonuclease Inhibitor"/>
    <property type="match status" value="1"/>
</dbReference>
<dbReference type="SMART" id="SM00256">
    <property type="entry name" value="FBOX"/>
    <property type="match status" value="1"/>
</dbReference>
<name>A0ABM1GC28_SOLPN</name>
<dbReference type="InterPro" id="IPR001810">
    <property type="entry name" value="F-box_dom"/>
</dbReference>
<dbReference type="RefSeq" id="XP_015069004.1">
    <property type="nucleotide sequence ID" value="XM_015213518.1"/>
</dbReference>
<evidence type="ECO:0000313" key="3">
    <source>
        <dbReference type="RefSeq" id="XP_015069004.1"/>
    </source>
</evidence>
<protein>
    <submittedName>
        <fullName evidence="3">Uncharacterized protein LOC107013656</fullName>
    </submittedName>
</protein>
<dbReference type="Proteomes" id="UP000694930">
    <property type="component" value="Chromosome 3"/>
</dbReference>
<dbReference type="PANTHER" id="PTHR34145">
    <property type="entry name" value="OS02G0105600 PROTEIN"/>
    <property type="match status" value="1"/>
</dbReference>
<reference evidence="3" key="2">
    <citation type="submission" date="2025-08" db="UniProtKB">
        <authorList>
            <consortium name="RefSeq"/>
        </authorList>
    </citation>
    <scope>IDENTIFICATION</scope>
</reference>
<evidence type="ECO:0000259" key="1">
    <source>
        <dbReference type="PROSITE" id="PS50181"/>
    </source>
</evidence>
<dbReference type="Pfam" id="PF24758">
    <property type="entry name" value="LRR_At5g56370"/>
    <property type="match status" value="1"/>
</dbReference>